<proteinExistence type="predicted"/>
<keyword evidence="1" id="KW-1133">Transmembrane helix</keyword>
<evidence type="ECO:0000256" key="1">
    <source>
        <dbReference type="SAM" id="Phobius"/>
    </source>
</evidence>
<comment type="caution">
    <text evidence="2">The sequence shown here is derived from an EMBL/GenBank/DDBJ whole genome shotgun (WGS) entry which is preliminary data.</text>
</comment>
<evidence type="ECO:0000313" key="3">
    <source>
        <dbReference type="Proteomes" id="UP000191124"/>
    </source>
</evidence>
<evidence type="ECO:0000313" key="2">
    <source>
        <dbReference type="EMBL" id="OOR22340.1"/>
    </source>
</evidence>
<dbReference type="Proteomes" id="UP000191124">
    <property type="component" value="Unassembled WGS sequence"/>
</dbReference>
<dbReference type="EMBL" id="MUAL01000043">
    <property type="protein sequence ID" value="OOR22340.1"/>
    <property type="molecule type" value="Genomic_DNA"/>
</dbReference>
<dbReference type="AlphaFoldDB" id="A0A1S9UJG3"/>
<organism evidence="2 3">
    <name type="scientific">Bacillus cereus</name>
    <dbReference type="NCBI Taxonomy" id="1396"/>
    <lineage>
        <taxon>Bacteria</taxon>
        <taxon>Bacillati</taxon>
        <taxon>Bacillota</taxon>
        <taxon>Bacilli</taxon>
        <taxon>Bacillales</taxon>
        <taxon>Bacillaceae</taxon>
        <taxon>Bacillus</taxon>
        <taxon>Bacillus cereus group</taxon>
    </lineage>
</organism>
<keyword evidence="1" id="KW-0472">Membrane</keyword>
<accession>A0A1S9UJG3</accession>
<feature type="transmembrane region" description="Helical" evidence="1">
    <location>
        <begin position="6"/>
        <end position="22"/>
    </location>
</feature>
<reference evidence="2 3" key="1">
    <citation type="submission" date="2017-01" db="EMBL/GenBank/DDBJ databases">
        <title>Bacillus cereus isolates.</title>
        <authorList>
            <person name="Beno S.M."/>
        </authorList>
    </citation>
    <scope>NUCLEOTIDE SEQUENCE [LARGE SCALE GENOMIC DNA]</scope>
    <source>
        <strain evidence="2 3">FSL M7-1219</strain>
    </source>
</reference>
<dbReference type="RefSeq" id="WP_000886367.1">
    <property type="nucleotide sequence ID" value="NZ_MQTG01000015.1"/>
</dbReference>
<gene>
    <name evidence="2" type="ORF">BW892_19360</name>
</gene>
<sequence>MLDLVFITATTVFAMLFVWLLSDTKKDSLNREERLLNHIEKQGEALDRVTDTMEKMDVRLIHIENKVNKDHKE</sequence>
<name>A0A1S9UJG3_BACCE</name>
<protein>
    <submittedName>
        <fullName evidence="2">Holin</fullName>
    </submittedName>
</protein>
<keyword evidence="1" id="KW-0812">Transmembrane</keyword>